<proteinExistence type="predicted"/>
<dbReference type="Proteomes" id="UP000260814">
    <property type="component" value="Unassembled WGS sequence"/>
</dbReference>
<evidence type="ECO:0000313" key="2">
    <source>
        <dbReference type="EMBL" id="RHD53161.1"/>
    </source>
</evidence>
<evidence type="ECO:0000313" key="1">
    <source>
        <dbReference type="EMBL" id="RGM91322.1"/>
    </source>
</evidence>
<dbReference type="Proteomes" id="UP000284361">
    <property type="component" value="Unassembled WGS sequence"/>
</dbReference>
<organism evidence="1 3">
    <name type="scientific">Phocaeicola plebeius</name>
    <dbReference type="NCBI Taxonomy" id="310297"/>
    <lineage>
        <taxon>Bacteria</taxon>
        <taxon>Pseudomonadati</taxon>
        <taxon>Bacteroidota</taxon>
        <taxon>Bacteroidia</taxon>
        <taxon>Bacteroidales</taxon>
        <taxon>Bacteroidaceae</taxon>
        <taxon>Phocaeicola</taxon>
    </lineage>
</organism>
<reference evidence="3 4" key="1">
    <citation type="submission" date="2018-08" db="EMBL/GenBank/DDBJ databases">
        <title>A genome reference for cultivated species of the human gut microbiota.</title>
        <authorList>
            <person name="Zou Y."/>
            <person name="Xue W."/>
            <person name="Luo G."/>
        </authorList>
    </citation>
    <scope>NUCLEOTIDE SEQUENCE [LARGE SCALE GENOMIC DNA]</scope>
    <source>
        <strain evidence="2 4">AM31-10</strain>
        <strain evidence="1 3">OM06-2</strain>
    </source>
</reference>
<dbReference type="AlphaFoldDB" id="A0A3E4Z8G9"/>
<evidence type="ECO:0000313" key="4">
    <source>
        <dbReference type="Proteomes" id="UP000284361"/>
    </source>
</evidence>
<dbReference type="EMBL" id="QSJG01000023">
    <property type="protein sequence ID" value="RHD53161.1"/>
    <property type="molecule type" value="Genomic_DNA"/>
</dbReference>
<accession>A0A3E4Z8G9</accession>
<comment type="caution">
    <text evidence="1">The sequence shown here is derived from an EMBL/GenBank/DDBJ whole genome shotgun (WGS) entry which is preliminary data.</text>
</comment>
<sequence>MANEDDSVKSSSFAIFIWVSVSDFICHIPGETLEHGFYPEMKHRCAFSQKRICIYQKSASSIYYVSGTKNS</sequence>
<evidence type="ECO:0000313" key="3">
    <source>
        <dbReference type="Proteomes" id="UP000260814"/>
    </source>
</evidence>
<gene>
    <name evidence="2" type="ORF">DW789_11195</name>
    <name evidence="1" type="ORF">DXB87_08475</name>
</gene>
<dbReference type="EMBL" id="QSTW01000009">
    <property type="protein sequence ID" value="RGM91322.1"/>
    <property type="molecule type" value="Genomic_DNA"/>
</dbReference>
<protein>
    <submittedName>
        <fullName evidence="1">Uncharacterized protein</fullName>
    </submittedName>
</protein>
<name>A0A3E4Z8G9_9BACT</name>